<dbReference type="InterPro" id="IPR006675">
    <property type="entry name" value="HDIG_dom"/>
</dbReference>
<dbReference type="NCBIfam" id="TIGR02692">
    <property type="entry name" value="tRNA_CCA_actino"/>
    <property type="match status" value="1"/>
</dbReference>
<keyword evidence="3" id="KW-0819">tRNA processing</keyword>
<name>A0ABQ2QWT9_9ACTN</name>
<evidence type="ECO:0000256" key="5">
    <source>
        <dbReference type="ARBA" id="ARBA00022723"/>
    </source>
</evidence>
<dbReference type="PANTHER" id="PTHR46173:SF1">
    <property type="entry name" value="CCA TRNA NUCLEOTIDYLTRANSFERASE 1, MITOCHONDRIAL"/>
    <property type="match status" value="1"/>
</dbReference>
<gene>
    <name evidence="10" type="ORF">GCM10010140_27940</name>
</gene>
<dbReference type="InterPro" id="IPR050264">
    <property type="entry name" value="Bact_CCA-adding_enz_type3_sf"/>
</dbReference>
<proteinExistence type="predicted"/>
<evidence type="ECO:0000313" key="11">
    <source>
        <dbReference type="Proteomes" id="UP000611554"/>
    </source>
</evidence>
<dbReference type="InterPro" id="IPR006674">
    <property type="entry name" value="HD_domain"/>
</dbReference>
<dbReference type="InterPro" id="IPR043519">
    <property type="entry name" value="NT_sf"/>
</dbReference>
<dbReference type="InterPro" id="IPR014065">
    <property type="entry name" value="tRNA_adenylyltransferase"/>
</dbReference>
<evidence type="ECO:0000259" key="9">
    <source>
        <dbReference type="PROSITE" id="PS51831"/>
    </source>
</evidence>
<organism evidence="10 11">
    <name type="scientific">Streptosporangium pseudovulgare</name>
    <dbReference type="NCBI Taxonomy" id="35765"/>
    <lineage>
        <taxon>Bacteria</taxon>
        <taxon>Bacillati</taxon>
        <taxon>Actinomycetota</taxon>
        <taxon>Actinomycetes</taxon>
        <taxon>Streptosporangiales</taxon>
        <taxon>Streptosporangiaceae</taxon>
        <taxon>Streptosporangium</taxon>
    </lineage>
</organism>
<dbReference type="Gene3D" id="3.30.460.10">
    <property type="entry name" value="Beta Polymerase, domain 2"/>
    <property type="match status" value="1"/>
</dbReference>
<evidence type="ECO:0000256" key="3">
    <source>
        <dbReference type="ARBA" id="ARBA00022694"/>
    </source>
</evidence>
<dbReference type="InterPro" id="IPR003607">
    <property type="entry name" value="HD/PDEase_dom"/>
</dbReference>
<dbReference type="Proteomes" id="UP000611554">
    <property type="component" value="Unassembled WGS sequence"/>
</dbReference>
<dbReference type="PANTHER" id="PTHR46173">
    <property type="entry name" value="CCA TRNA NUCLEOTIDYLTRANSFERASE 1, MITOCHONDRIAL"/>
    <property type="match status" value="1"/>
</dbReference>
<evidence type="ECO:0000256" key="7">
    <source>
        <dbReference type="ARBA" id="ARBA00022842"/>
    </source>
</evidence>
<dbReference type="CDD" id="cd00077">
    <property type="entry name" value="HDc"/>
    <property type="match status" value="1"/>
</dbReference>
<dbReference type="CDD" id="cd05398">
    <property type="entry name" value="NT_ClassII-CCAase"/>
    <property type="match status" value="1"/>
</dbReference>
<accession>A0ABQ2QWT9</accession>
<dbReference type="Gene3D" id="1.10.3090.10">
    <property type="entry name" value="cca-adding enzyme, domain 2"/>
    <property type="match status" value="1"/>
</dbReference>
<evidence type="ECO:0000256" key="2">
    <source>
        <dbReference type="ARBA" id="ARBA00022679"/>
    </source>
</evidence>
<dbReference type="InterPro" id="IPR032828">
    <property type="entry name" value="PolyA_RNA-bd"/>
</dbReference>
<feature type="domain" description="HD" evidence="9">
    <location>
        <begin position="265"/>
        <end position="381"/>
    </location>
</feature>
<dbReference type="InterPro" id="IPR002646">
    <property type="entry name" value="PolA_pol_head_dom"/>
</dbReference>
<keyword evidence="8" id="KW-0175">Coiled coil</keyword>
<evidence type="ECO:0000256" key="1">
    <source>
        <dbReference type="ARBA" id="ARBA00001946"/>
    </source>
</evidence>
<comment type="cofactor">
    <cofactor evidence="1">
        <name>Mg(2+)</name>
        <dbReference type="ChEBI" id="CHEBI:18420"/>
    </cofactor>
</comment>
<keyword evidence="6" id="KW-0547">Nucleotide-binding</keyword>
<dbReference type="Pfam" id="PF01966">
    <property type="entry name" value="HD"/>
    <property type="match status" value="1"/>
</dbReference>
<evidence type="ECO:0000256" key="4">
    <source>
        <dbReference type="ARBA" id="ARBA00022695"/>
    </source>
</evidence>
<dbReference type="SUPFAM" id="SSF81301">
    <property type="entry name" value="Nucleotidyltransferase"/>
    <property type="match status" value="1"/>
</dbReference>
<reference evidence="11" key="1">
    <citation type="journal article" date="2019" name="Int. J. Syst. Evol. Microbiol.">
        <title>The Global Catalogue of Microorganisms (GCM) 10K type strain sequencing project: providing services to taxonomists for standard genome sequencing and annotation.</title>
        <authorList>
            <consortium name="The Broad Institute Genomics Platform"/>
            <consortium name="The Broad Institute Genome Sequencing Center for Infectious Disease"/>
            <person name="Wu L."/>
            <person name="Ma J."/>
        </authorList>
    </citation>
    <scope>NUCLEOTIDE SEQUENCE [LARGE SCALE GENOMIC DNA]</scope>
    <source>
        <strain evidence="11">JCM 3115</strain>
    </source>
</reference>
<keyword evidence="7" id="KW-0460">Magnesium</keyword>
<keyword evidence="4" id="KW-0548">Nucleotidyltransferase</keyword>
<dbReference type="EMBL" id="BMQJ01000006">
    <property type="protein sequence ID" value="GGP96541.1"/>
    <property type="molecule type" value="Genomic_DNA"/>
</dbReference>
<dbReference type="RefSeq" id="WP_189246898.1">
    <property type="nucleotide sequence ID" value="NZ_BMQJ01000006.1"/>
</dbReference>
<evidence type="ECO:0000313" key="10">
    <source>
        <dbReference type="EMBL" id="GGP96541.1"/>
    </source>
</evidence>
<evidence type="ECO:0000256" key="8">
    <source>
        <dbReference type="SAM" id="Coils"/>
    </source>
</evidence>
<dbReference type="Pfam" id="PF01743">
    <property type="entry name" value="PolyA_pol"/>
    <property type="match status" value="1"/>
</dbReference>
<evidence type="ECO:0000256" key="6">
    <source>
        <dbReference type="ARBA" id="ARBA00022741"/>
    </source>
</evidence>
<dbReference type="SMART" id="SM00471">
    <property type="entry name" value="HDc"/>
    <property type="match status" value="1"/>
</dbReference>
<feature type="coiled-coil region" evidence="8">
    <location>
        <begin position="394"/>
        <end position="421"/>
    </location>
</feature>
<dbReference type="NCBIfam" id="TIGR00277">
    <property type="entry name" value="HDIG"/>
    <property type="match status" value="1"/>
</dbReference>
<keyword evidence="2" id="KW-0808">Transferase</keyword>
<protein>
    <submittedName>
        <fullName evidence="10">CCA tRNA nucleotidyltransferase</fullName>
    </submittedName>
</protein>
<dbReference type="Pfam" id="PF12627">
    <property type="entry name" value="PolyA_pol_RNAbd"/>
    <property type="match status" value="1"/>
</dbReference>
<sequence>MSLSNLTESQRSGVTELFRKIAPVADELGELFAAGGHQIALVGGSVRDVFLGRIGNDLDLTTDARPETVLALVRDWADSVWTVGIDFGTVGVRKDGWLLEITTYRSESYDPASRKPEVSYGDTLEGDLARRDFAINAMALRLPSREFVDPYGGLDDLHARVLRTPGPPERSFDDDPLRMLRAARFASQLGFTVDDAALAAMREMAGRIDIVSAERIREELNKLICGDDPRRGLSILVDTGLAAHVLPELPRLRLEIDEHHRHKDVYEHTLIVLEQAIDLEEDGPDRVLRWAALLHDVGKPKTRRHEQGGRVSFHHHEVVGSQLARRRLTELKFPKDVVADVSRLVELHLRFHGYGTGEWTDSAVRRYVRDAGHLLDRLHKLTRADCTTRNRRKAQALSRTYDQLEERIARLAEEEELGKIRPELDGNEIQSVLGIPPGPAVGRAYKFLLEMRLESGVVGKEAATEALLAWAGENGLTAAGG</sequence>
<dbReference type="SUPFAM" id="SSF81891">
    <property type="entry name" value="Poly A polymerase C-terminal region-like"/>
    <property type="match status" value="1"/>
</dbReference>
<keyword evidence="11" id="KW-1185">Reference proteome</keyword>
<keyword evidence="5" id="KW-0479">Metal-binding</keyword>
<dbReference type="PROSITE" id="PS51831">
    <property type="entry name" value="HD"/>
    <property type="match status" value="1"/>
</dbReference>
<comment type="caution">
    <text evidence="10">The sequence shown here is derived from an EMBL/GenBank/DDBJ whole genome shotgun (WGS) entry which is preliminary data.</text>
</comment>